<feature type="compositionally biased region" description="Low complexity" evidence="10">
    <location>
        <begin position="105"/>
        <end position="115"/>
    </location>
</feature>
<dbReference type="KEGG" id="dko:I596_3719"/>
<evidence type="ECO:0000256" key="3">
    <source>
        <dbReference type="ARBA" id="ARBA00022475"/>
    </source>
</evidence>
<evidence type="ECO:0000256" key="4">
    <source>
        <dbReference type="ARBA" id="ARBA00022692"/>
    </source>
</evidence>
<sequence>MFDVGFGKLALIAIVALLVLGPERLPRVARTAGALVRRARSSWLNVRSEIERELAAEDMKQQVNDALRATDLRAEVDATAESIRRSVEPVSSTPAPASPAPSTPPAATSAADDHR</sequence>
<keyword evidence="2 9" id="KW-0813">Transport</keyword>
<keyword evidence="7 9" id="KW-0811">Translocation</keyword>
<organism evidence="11 12">
    <name type="scientific">Dokdonella koreensis DS-123</name>
    <dbReference type="NCBI Taxonomy" id="1300342"/>
    <lineage>
        <taxon>Bacteria</taxon>
        <taxon>Pseudomonadati</taxon>
        <taxon>Pseudomonadota</taxon>
        <taxon>Gammaproteobacteria</taxon>
        <taxon>Lysobacterales</taxon>
        <taxon>Rhodanobacteraceae</taxon>
        <taxon>Dokdonella</taxon>
    </lineage>
</organism>
<dbReference type="STRING" id="1300342.I596_3719"/>
<protein>
    <recommendedName>
        <fullName evidence="9">Sec-independent protein translocase protein TatB</fullName>
    </recommendedName>
</protein>
<comment type="similarity">
    <text evidence="9">Belongs to the TatB family.</text>
</comment>
<keyword evidence="4 9" id="KW-0812">Transmembrane</keyword>
<keyword evidence="6 9" id="KW-1133">Transmembrane helix</keyword>
<dbReference type="GO" id="GO:0043953">
    <property type="term" value="P:protein transport by the Tat complex"/>
    <property type="evidence" value="ECO:0007669"/>
    <property type="project" value="UniProtKB-UniRule"/>
</dbReference>
<comment type="function">
    <text evidence="9">Part of the twin-arginine translocation (Tat) system that transports large folded proteins containing a characteristic twin-arginine motif in their signal peptide across membranes. Together with TatC, TatB is part of a receptor directly interacting with Tat signal peptides. TatB may form an oligomeric binding site that transiently accommodates folded Tat precursor proteins before their translocation.</text>
</comment>
<evidence type="ECO:0000256" key="2">
    <source>
        <dbReference type="ARBA" id="ARBA00022448"/>
    </source>
</evidence>
<dbReference type="PATRIC" id="fig|1300342.3.peg.3631"/>
<keyword evidence="5 9" id="KW-0653">Protein transport</keyword>
<evidence type="ECO:0000313" key="11">
    <source>
        <dbReference type="EMBL" id="ANB19702.1"/>
    </source>
</evidence>
<dbReference type="InterPro" id="IPR003369">
    <property type="entry name" value="TatA/B/E"/>
</dbReference>
<accession>A0A167HAB0</accession>
<dbReference type="PANTHER" id="PTHR33162:SF1">
    <property type="entry name" value="SEC-INDEPENDENT PROTEIN TRANSLOCASE PROTEIN TATA, CHLOROPLASTIC"/>
    <property type="match status" value="1"/>
</dbReference>
<keyword evidence="3 9" id="KW-1003">Cell membrane</keyword>
<dbReference type="GO" id="GO:0008320">
    <property type="term" value="F:protein transmembrane transporter activity"/>
    <property type="evidence" value="ECO:0007669"/>
    <property type="project" value="UniProtKB-UniRule"/>
</dbReference>
<dbReference type="NCBIfam" id="TIGR01410">
    <property type="entry name" value="tatB"/>
    <property type="match status" value="1"/>
</dbReference>
<keyword evidence="8 9" id="KW-0472">Membrane</keyword>
<gene>
    <name evidence="9" type="primary">tatB</name>
    <name evidence="11" type="ORF">I596_3719</name>
</gene>
<dbReference type="RefSeq" id="WP_067650881.1">
    <property type="nucleotide sequence ID" value="NZ_CP015249.1"/>
</dbReference>
<reference evidence="11 12" key="1">
    <citation type="submission" date="2016-04" db="EMBL/GenBank/DDBJ databases">
        <title>Complete genome sequence of Dokdonella koreensis DS-123T.</title>
        <authorList>
            <person name="Kim J.F."/>
            <person name="Lee H."/>
            <person name="Kwak M.-J."/>
        </authorList>
    </citation>
    <scope>NUCLEOTIDE SEQUENCE [LARGE SCALE GENOMIC DNA]</scope>
    <source>
        <strain evidence="11 12">DS-123</strain>
    </source>
</reference>
<keyword evidence="12" id="KW-1185">Reference proteome</keyword>
<name>A0A167HAB0_9GAMM</name>
<dbReference type="OrthoDB" id="9816005at2"/>
<dbReference type="EMBL" id="CP015249">
    <property type="protein sequence ID" value="ANB19702.1"/>
    <property type="molecule type" value="Genomic_DNA"/>
</dbReference>
<comment type="subcellular location">
    <subcellularLocation>
        <location evidence="9">Cell membrane</location>
        <topology evidence="9">Single-pass membrane protein</topology>
    </subcellularLocation>
    <subcellularLocation>
        <location evidence="1">Membrane</location>
        <topology evidence="1">Single-pass membrane protein</topology>
    </subcellularLocation>
</comment>
<feature type="region of interest" description="Disordered" evidence="10">
    <location>
        <begin position="80"/>
        <end position="115"/>
    </location>
</feature>
<dbReference type="Gene3D" id="1.20.5.3310">
    <property type="match status" value="1"/>
</dbReference>
<dbReference type="InterPro" id="IPR018448">
    <property type="entry name" value="TatB"/>
</dbReference>
<evidence type="ECO:0000256" key="10">
    <source>
        <dbReference type="SAM" id="MobiDB-lite"/>
    </source>
</evidence>
<evidence type="ECO:0000256" key="8">
    <source>
        <dbReference type="ARBA" id="ARBA00023136"/>
    </source>
</evidence>
<evidence type="ECO:0000256" key="7">
    <source>
        <dbReference type="ARBA" id="ARBA00023010"/>
    </source>
</evidence>
<evidence type="ECO:0000313" key="12">
    <source>
        <dbReference type="Proteomes" id="UP000076830"/>
    </source>
</evidence>
<dbReference type="Proteomes" id="UP000076830">
    <property type="component" value="Chromosome"/>
</dbReference>
<dbReference type="PRINTS" id="PR01506">
    <property type="entry name" value="TATBPROTEIN"/>
</dbReference>
<dbReference type="AlphaFoldDB" id="A0A167HAB0"/>
<proteinExistence type="inferred from homology"/>
<dbReference type="HAMAP" id="MF_00237">
    <property type="entry name" value="TatB"/>
    <property type="match status" value="1"/>
</dbReference>
<evidence type="ECO:0000256" key="1">
    <source>
        <dbReference type="ARBA" id="ARBA00004167"/>
    </source>
</evidence>
<dbReference type="Pfam" id="PF02416">
    <property type="entry name" value="TatA_B_E"/>
    <property type="match status" value="1"/>
</dbReference>
<evidence type="ECO:0000256" key="5">
    <source>
        <dbReference type="ARBA" id="ARBA00022927"/>
    </source>
</evidence>
<dbReference type="GO" id="GO:0033281">
    <property type="term" value="C:TAT protein transport complex"/>
    <property type="evidence" value="ECO:0007669"/>
    <property type="project" value="UniProtKB-UniRule"/>
</dbReference>
<comment type="subunit">
    <text evidence="9">The Tat system comprises two distinct complexes: a TatABC complex, containing multiple copies of TatA, TatB and TatC subunits, and a separate TatA complex, containing only TatA subunits. Substrates initially bind to the TatABC complex, which probably triggers association of the separate TatA complex to form the active translocon.</text>
</comment>
<dbReference type="PANTHER" id="PTHR33162">
    <property type="entry name" value="SEC-INDEPENDENT PROTEIN TRANSLOCASE PROTEIN TATA, CHLOROPLASTIC"/>
    <property type="match status" value="1"/>
</dbReference>
<evidence type="ECO:0000256" key="6">
    <source>
        <dbReference type="ARBA" id="ARBA00022989"/>
    </source>
</evidence>
<evidence type="ECO:0000256" key="9">
    <source>
        <dbReference type="HAMAP-Rule" id="MF_00237"/>
    </source>
</evidence>